<evidence type="ECO:0000313" key="2">
    <source>
        <dbReference type="Proteomes" id="UP000799118"/>
    </source>
</evidence>
<dbReference type="Proteomes" id="UP000799118">
    <property type="component" value="Unassembled WGS sequence"/>
</dbReference>
<dbReference type="AlphaFoldDB" id="A0A6A4GL25"/>
<protein>
    <submittedName>
        <fullName evidence="1">Uncharacterized protein</fullName>
    </submittedName>
</protein>
<gene>
    <name evidence="1" type="ORF">BT96DRAFT_523653</name>
</gene>
<dbReference type="EMBL" id="ML769879">
    <property type="protein sequence ID" value="KAE9386439.1"/>
    <property type="molecule type" value="Genomic_DNA"/>
</dbReference>
<evidence type="ECO:0000313" key="1">
    <source>
        <dbReference type="EMBL" id="KAE9386439.1"/>
    </source>
</evidence>
<keyword evidence="2" id="KW-1185">Reference proteome</keyword>
<proteinExistence type="predicted"/>
<name>A0A6A4GL25_9AGAR</name>
<reference evidence="1" key="1">
    <citation type="journal article" date="2019" name="Environ. Microbiol.">
        <title>Fungal ecological strategies reflected in gene transcription - a case study of two litter decomposers.</title>
        <authorList>
            <person name="Barbi F."/>
            <person name="Kohler A."/>
            <person name="Barry K."/>
            <person name="Baskaran P."/>
            <person name="Daum C."/>
            <person name="Fauchery L."/>
            <person name="Ihrmark K."/>
            <person name="Kuo A."/>
            <person name="LaButti K."/>
            <person name="Lipzen A."/>
            <person name="Morin E."/>
            <person name="Grigoriev I.V."/>
            <person name="Henrissat B."/>
            <person name="Lindahl B."/>
            <person name="Martin F."/>
        </authorList>
    </citation>
    <scope>NUCLEOTIDE SEQUENCE</scope>
    <source>
        <strain evidence="1">JB14</strain>
    </source>
</reference>
<organism evidence="1 2">
    <name type="scientific">Gymnopus androsaceus JB14</name>
    <dbReference type="NCBI Taxonomy" id="1447944"/>
    <lineage>
        <taxon>Eukaryota</taxon>
        <taxon>Fungi</taxon>
        <taxon>Dikarya</taxon>
        <taxon>Basidiomycota</taxon>
        <taxon>Agaricomycotina</taxon>
        <taxon>Agaricomycetes</taxon>
        <taxon>Agaricomycetidae</taxon>
        <taxon>Agaricales</taxon>
        <taxon>Marasmiineae</taxon>
        <taxon>Omphalotaceae</taxon>
        <taxon>Gymnopus</taxon>
    </lineage>
</organism>
<accession>A0A6A4GL25</accession>
<sequence length="79" mass="8918">MASAGGILAVHISGDCARTKDQRQRFNNYPHTSSPNPCFLSRPRPVPLHNTSKTCPRLMRLAFIITRTSRECEYDCLLV</sequence>